<dbReference type="Gene3D" id="2.30.42.10">
    <property type="match status" value="1"/>
</dbReference>
<dbReference type="SMART" id="SM00228">
    <property type="entry name" value="PDZ"/>
    <property type="match status" value="1"/>
</dbReference>
<evidence type="ECO:0000259" key="1">
    <source>
        <dbReference type="PROSITE" id="PS50106"/>
    </source>
</evidence>
<dbReference type="GO" id="GO:0005794">
    <property type="term" value="C:Golgi apparatus"/>
    <property type="evidence" value="ECO:0007669"/>
    <property type="project" value="InterPro"/>
</dbReference>
<dbReference type="GO" id="GO:2000009">
    <property type="term" value="P:negative regulation of protein localization to cell surface"/>
    <property type="evidence" value="ECO:0007669"/>
    <property type="project" value="TreeGrafter"/>
</dbReference>
<reference evidence="2 3" key="1">
    <citation type="submission" date="2015-04" db="EMBL/GenBank/DDBJ databases">
        <title>Draft genome of the roundworm Trichinella nativa.</title>
        <authorList>
            <person name="Mitreva M."/>
        </authorList>
    </citation>
    <scope>NUCLEOTIDE SEQUENCE [LARGE SCALE GENOMIC DNA]</scope>
    <source>
        <strain evidence="2 3">ISS45</strain>
    </source>
</reference>
<proteinExistence type="predicted"/>
<dbReference type="GO" id="GO:0016020">
    <property type="term" value="C:membrane"/>
    <property type="evidence" value="ECO:0007669"/>
    <property type="project" value="TreeGrafter"/>
</dbReference>
<evidence type="ECO:0000313" key="3">
    <source>
        <dbReference type="Proteomes" id="UP000243006"/>
    </source>
</evidence>
<dbReference type="PANTHER" id="PTHR16528">
    <property type="entry name" value="GOLGI-ASSOCIATED PDZ AND COILED-COIL MOTIF-CONTAINING"/>
    <property type="match status" value="1"/>
</dbReference>
<protein>
    <submittedName>
        <fullName evidence="2">PDZ/DHR/GLGF domain protein</fullName>
    </submittedName>
</protein>
<evidence type="ECO:0000313" key="2">
    <source>
        <dbReference type="EMBL" id="OUC40442.1"/>
    </source>
</evidence>
<dbReference type="Proteomes" id="UP000243006">
    <property type="component" value="Unassembled WGS sequence"/>
</dbReference>
<dbReference type="GO" id="GO:0030140">
    <property type="term" value="C:trans-Golgi network transport vesicle"/>
    <property type="evidence" value="ECO:0007669"/>
    <property type="project" value="TreeGrafter"/>
</dbReference>
<dbReference type="Pfam" id="PF00595">
    <property type="entry name" value="PDZ"/>
    <property type="match status" value="1"/>
</dbReference>
<comment type="caution">
    <text evidence="2">The sequence shown here is derived from an EMBL/GenBank/DDBJ whole genome shotgun (WGS) entry which is preliminary data.</text>
</comment>
<dbReference type="InterPro" id="IPR038879">
    <property type="entry name" value="GOPC"/>
</dbReference>
<dbReference type="InterPro" id="IPR001478">
    <property type="entry name" value="PDZ"/>
</dbReference>
<dbReference type="SUPFAM" id="SSF50156">
    <property type="entry name" value="PDZ domain-like"/>
    <property type="match status" value="1"/>
</dbReference>
<dbReference type="AlphaFoldDB" id="A0A1Y3E5S4"/>
<gene>
    <name evidence="2" type="ORF">D917_04066</name>
</gene>
<dbReference type="EMBL" id="LVZM01022843">
    <property type="protein sequence ID" value="OUC40442.1"/>
    <property type="molecule type" value="Genomic_DNA"/>
</dbReference>
<organism evidence="2 3">
    <name type="scientific">Trichinella nativa</name>
    <dbReference type="NCBI Taxonomy" id="6335"/>
    <lineage>
        <taxon>Eukaryota</taxon>
        <taxon>Metazoa</taxon>
        <taxon>Ecdysozoa</taxon>
        <taxon>Nematoda</taxon>
        <taxon>Enoplea</taxon>
        <taxon>Dorylaimia</taxon>
        <taxon>Trichinellida</taxon>
        <taxon>Trichinellidae</taxon>
        <taxon>Trichinella</taxon>
    </lineage>
</organism>
<dbReference type="PROSITE" id="PS50106">
    <property type="entry name" value="PDZ"/>
    <property type="match status" value="1"/>
</dbReference>
<name>A0A1Y3E5S4_9BILA</name>
<accession>A0A1Y3E5S4</accession>
<dbReference type="GO" id="GO:0044325">
    <property type="term" value="F:transmembrane transporter binding"/>
    <property type="evidence" value="ECO:0007669"/>
    <property type="project" value="TreeGrafter"/>
</dbReference>
<feature type="non-terminal residue" evidence="2">
    <location>
        <position position="1"/>
    </location>
</feature>
<dbReference type="PANTHER" id="PTHR16528:SF2">
    <property type="entry name" value="GOLGI-ASSOCIATED PDZ AND COILED-COIL MOTIF-CONTAINING PROTEIN"/>
    <property type="match status" value="1"/>
</dbReference>
<dbReference type="InterPro" id="IPR036034">
    <property type="entry name" value="PDZ_sf"/>
</dbReference>
<sequence length="121" mass="13760">IYYWNYYYYLLFQVNKNETDRTSNRSGKLRTVLLKRNADEGLGLSITGGREHGVPILISDIHENQVADRVGLLKVGDAILSVNGIDLIKAKHAEAVKILSEQVIVFLLCYQKIKNPKSIYH</sequence>
<feature type="domain" description="PDZ" evidence="1">
    <location>
        <begin position="31"/>
        <end position="101"/>
    </location>
</feature>